<feature type="compositionally biased region" description="Low complexity" evidence="1">
    <location>
        <begin position="163"/>
        <end position="179"/>
    </location>
</feature>
<comment type="caution">
    <text evidence="2">The sequence shown here is derived from an EMBL/GenBank/DDBJ whole genome shotgun (WGS) entry which is preliminary data.</text>
</comment>
<feature type="region of interest" description="Disordered" evidence="1">
    <location>
        <begin position="377"/>
        <end position="404"/>
    </location>
</feature>
<name>A0A5C5G6M4_9BASI</name>
<keyword evidence="3" id="KW-1185">Reference proteome</keyword>
<evidence type="ECO:0000313" key="3">
    <source>
        <dbReference type="Proteomes" id="UP000311382"/>
    </source>
</evidence>
<dbReference type="EMBL" id="SOZI01000001">
    <property type="protein sequence ID" value="TNY24803.1"/>
    <property type="molecule type" value="Genomic_DNA"/>
</dbReference>
<feature type="compositionally biased region" description="Basic and acidic residues" evidence="1">
    <location>
        <begin position="277"/>
        <end position="289"/>
    </location>
</feature>
<protein>
    <submittedName>
        <fullName evidence="2">Uncharacterized protein</fullName>
    </submittedName>
</protein>
<dbReference type="OrthoDB" id="433924at2759"/>
<accession>A0A5C5G6M4</accession>
<feature type="compositionally biased region" description="Polar residues" evidence="1">
    <location>
        <begin position="387"/>
        <end position="400"/>
    </location>
</feature>
<dbReference type="Proteomes" id="UP000311382">
    <property type="component" value="Unassembled WGS sequence"/>
</dbReference>
<gene>
    <name evidence="2" type="ORF">DMC30DRAFT_6766</name>
</gene>
<evidence type="ECO:0000256" key="1">
    <source>
        <dbReference type="SAM" id="MobiDB-lite"/>
    </source>
</evidence>
<feature type="region of interest" description="Disordered" evidence="1">
    <location>
        <begin position="491"/>
        <end position="511"/>
    </location>
</feature>
<feature type="compositionally biased region" description="Low complexity" evidence="1">
    <location>
        <begin position="130"/>
        <end position="148"/>
    </location>
</feature>
<feature type="compositionally biased region" description="Basic and acidic residues" evidence="1">
    <location>
        <begin position="20"/>
        <end position="30"/>
    </location>
</feature>
<evidence type="ECO:0000313" key="2">
    <source>
        <dbReference type="EMBL" id="TNY24803.1"/>
    </source>
</evidence>
<proteinExistence type="predicted"/>
<feature type="region of interest" description="Disordered" evidence="1">
    <location>
        <begin position="1"/>
        <end position="334"/>
    </location>
</feature>
<feature type="compositionally biased region" description="Low complexity" evidence="1">
    <location>
        <begin position="73"/>
        <end position="84"/>
    </location>
</feature>
<sequence>MAQVGLGFAGSSDEEDEEDRRELELARRAAADAAMDAVPMSAGVSGSGGSEHDAPATKGFAGASDDEDDEAAKPAPTAALGFAADSDEDDAPVLAPNAALGFAAESGEQEARGFAGDSNEVGDKDEDEAMVAAPAAAAGAQAPIALGFADDDDADDEDDDMGFAEAALAPLPQTQTAAAPSRDDVPVPSVKQRKQEQPDQDSATQPAQRPASAVKGTEPTAEEPAGHPTPPVREEPAGQPTPPVRPHKRPSQDDAAPPKFHKVAKVVKPSSTAQARPSKDRSTTPDETPRPPLPKKRVSLDAQQRDKKKKRKKVIADDSEEEAREMSPPVLTQAQLKSLKIAKVGQKHPAPPASAPAATKQAPIAVAVAAAPAQQLAVASGPDRSHQSPPVSNESSSLGSGAQARKARDIFNHGVVRPTSLNGYVRLNGDWLRQKKLSAELTRGETVRYPADVVSEVDKIRHLWSIRPGGHLIEGVRDFDEAMHLVDERGQRRAREAYVTKPPEEGKAERDKRARQHLNDYHALQLVLSSIDGVKQAEEPKESVTAVFVHASELGQVGRFSGHLKQLEQFRMNEDAVCFSYGEGENRKRAMEPFWRPLTTAFTFTPAAFVRNPARISHLVEKAREAYVPGSCLRAQFPWAPLHYILPGGPFGRADDVVGPHLDLDKNELVNVKSRPHKLGYLKQLPFTWITPRNPSSLKALRFPDKGDHSEYNDRDCHMLSKMPPSKHCALDLEGLQKLVCQWRARYPRIRRWMIIATPDELDKCATAFPGVRGPFSFVRV</sequence>
<dbReference type="AlphaFoldDB" id="A0A5C5G6M4"/>
<feature type="compositionally biased region" description="Acidic residues" evidence="1">
    <location>
        <begin position="149"/>
        <end position="162"/>
    </location>
</feature>
<reference evidence="2 3" key="1">
    <citation type="submission" date="2019-03" db="EMBL/GenBank/DDBJ databases">
        <title>Rhodosporidium diobovatum UCD-FST 08-225 genome sequencing, assembly, and annotation.</title>
        <authorList>
            <person name="Fakankun I.U."/>
            <person name="Fristensky B."/>
            <person name="Levin D.B."/>
        </authorList>
    </citation>
    <scope>NUCLEOTIDE SEQUENCE [LARGE SCALE GENOMIC DNA]</scope>
    <source>
        <strain evidence="2 3">UCD-FST 08-225</strain>
    </source>
</reference>
<organism evidence="2 3">
    <name type="scientific">Rhodotorula diobovata</name>
    <dbReference type="NCBI Taxonomy" id="5288"/>
    <lineage>
        <taxon>Eukaryota</taxon>
        <taxon>Fungi</taxon>
        <taxon>Dikarya</taxon>
        <taxon>Basidiomycota</taxon>
        <taxon>Pucciniomycotina</taxon>
        <taxon>Microbotryomycetes</taxon>
        <taxon>Sporidiobolales</taxon>
        <taxon>Sporidiobolaceae</taxon>
        <taxon>Rhodotorula</taxon>
    </lineage>
</organism>